<evidence type="ECO:0000256" key="3">
    <source>
        <dbReference type="ARBA" id="ARBA00022840"/>
    </source>
</evidence>
<accession>A0AA36JSJ6</accession>
<dbReference type="Pfam" id="PF00069">
    <property type="entry name" value="Pkinase"/>
    <property type="match status" value="1"/>
</dbReference>
<comment type="subunit">
    <text evidence="1">Monomer.</text>
</comment>
<keyword evidence="3 4" id="KW-0067">ATP-binding</keyword>
<dbReference type="InterPro" id="IPR011990">
    <property type="entry name" value="TPR-like_helical_dom_sf"/>
</dbReference>
<evidence type="ECO:0000256" key="4">
    <source>
        <dbReference type="PROSITE-ProRule" id="PRU10141"/>
    </source>
</evidence>
<feature type="binding site" evidence="4">
    <location>
        <position position="580"/>
    </location>
    <ligand>
        <name>ATP</name>
        <dbReference type="ChEBI" id="CHEBI:30616"/>
    </ligand>
</feature>
<dbReference type="SUPFAM" id="SSF56112">
    <property type="entry name" value="Protein kinase-like (PK-like)"/>
    <property type="match status" value="1"/>
</dbReference>
<dbReference type="InterPro" id="IPR000719">
    <property type="entry name" value="Prot_kinase_dom"/>
</dbReference>
<dbReference type="Proteomes" id="UP001178507">
    <property type="component" value="Unassembled WGS sequence"/>
</dbReference>
<keyword evidence="7" id="KW-1185">Reference proteome</keyword>
<dbReference type="Gene3D" id="1.10.510.10">
    <property type="entry name" value="Transferase(Phosphotransferase) domain 1"/>
    <property type="match status" value="1"/>
</dbReference>
<dbReference type="FunFam" id="1.10.510.10:FF:000571">
    <property type="entry name" value="Maternal embryonic leucine zipper kinase"/>
    <property type="match status" value="1"/>
</dbReference>
<dbReference type="InterPro" id="IPR008271">
    <property type="entry name" value="Ser/Thr_kinase_AS"/>
</dbReference>
<comment type="caution">
    <text evidence="6">The sequence shown here is derived from an EMBL/GenBank/DDBJ whole genome shotgun (WGS) entry which is preliminary data.</text>
</comment>
<dbReference type="PROSITE" id="PS50011">
    <property type="entry name" value="PROTEIN_KINASE_DOM"/>
    <property type="match status" value="1"/>
</dbReference>
<dbReference type="GO" id="GO:0004674">
    <property type="term" value="F:protein serine/threonine kinase activity"/>
    <property type="evidence" value="ECO:0007669"/>
    <property type="project" value="TreeGrafter"/>
</dbReference>
<evidence type="ECO:0000313" key="6">
    <source>
        <dbReference type="EMBL" id="CAJ1411000.1"/>
    </source>
</evidence>
<gene>
    <name evidence="6" type="ORF">EVOR1521_LOCUS31692</name>
</gene>
<evidence type="ECO:0000259" key="5">
    <source>
        <dbReference type="PROSITE" id="PS50011"/>
    </source>
</evidence>
<dbReference type="PANTHER" id="PTHR24346:SF75">
    <property type="entry name" value="AURORA KINASE"/>
    <property type="match status" value="1"/>
</dbReference>
<protein>
    <recommendedName>
        <fullName evidence="5">Protein kinase domain-containing protein</fullName>
    </recommendedName>
</protein>
<dbReference type="Gene3D" id="1.25.40.10">
    <property type="entry name" value="Tetratricopeptide repeat domain"/>
    <property type="match status" value="2"/>
</dbReference>
<dbReference type="GO" id="GO:0005524">
    <property type="term" value="F:ATP binding"/>
    <property type="evidence" value="ECO:0007669"/>
    <property type="project" value="UniProtKB-UniRule"/>
</dbReference>
<keyword evidence="2 4" id="KW-0547">Nucleotide-binding</keyword>
<dbReference type="InterPro" id="IPR011009">
    <property type="entry name" value="Kinase-like_dom_sf"/>
</dbReference>
<dbReference type="PANTHER" id="PTHR24346">
    <property type="entry name" value="MAP/MICROTUBULE AFFINITY-REGULATING KINASE"/>
    <property type="match status" value="1"/>
</dbReference>
<name>A0AA36JSJ6_9DINO</name>
<dbReference type="SMART" id="SM00220">
    <property type="entry name" value="S_TKc"/>
    <property type="match status" value="1"/>
</dbReference>
<reference evidence="6" key="1">
    <citation type="submission" date="2023-08" db="EMBL/GenBank/DDBJ databases">
        <authorList>
            <person name="Chen Y."/>
            <person name="Shah S."/>
            <person name="Dougan E. K."/>
            <person name="Thang M."/>
            <person name="Chan C."/>
        </authorList>
    </citation>
    <scope>NUCLEOTIDE SEQUENCE</scope>
</reference>
<dbReference type="InterPro" id="IPR017441">
    <property type="entry name" value="Protein_kinase_ATP_BS"/>
</dbReference>
<organism evidence="6 7">
    <name type="scientific">Effrenium voratum</name>
    <dbReference type="NCBI Taxonomy" id="2562239"/>
    <lineage>
        <taxon>Eukaryota</taxon>
        <taxon>Sar</taxon>
        <taxon>Alveolata</taxon>
        <taxon>Dinophyceae</taxon>
        <taxon>Suessiales</taxon>
        <taxon>Symbiodiniaceae</taxon>
        <taxon>Effrenium</taxon>
    </lineage>
</organism>
<evidence type="ECO:0000256" key="1">
    <source>
        <dbReference type="ARBA" id="ARBA00011245"/>
    </source>
</evidence>
<dbReference type="GO" id="GO:0005737">
    <property type="term" value="C:cytoplasm"/>
    <property type="evidence" value="ECO:0007669"/>
    <property type="project" value="TreeGrafter"/>
</dbReference>
<dbReference type="EMBL" id="CAUJNA010003851">
    <property type="protein sequence ID" value="CAJ1411000.1"/>
    <property type="molecule type" value="Genomic_DNA"/>
</dbReference>
<dbReference type="PROSITE" id="PS00108">
    <property type="entry name" value="PROTEIN_KINASE_ST"/>
    <property type="match status" value="1"/>
</dbReference>
<sequence>MAELSCQANHIIFNSILSSLSWQRGLALFQCMRSFSISPTQVSFTALRSPWALALRQLAASSGLEANAVCGNAALRQCRWEPALRLQQWMLRRALQATEVTCGSLVTSCRGAPSQWPRALCLAATPAAPAGALVSICCNSMVSTCERSFQWTRALALTAAYADGITLSACISACEKSQRWRRSIQLLQALQHFRGESGASLPVAYSAATSACEKGSQWHNAIRLVAQLWSNGQASLIPFHGALTALSRVARWELATDLRCLRTLALEPSLETLNSCMGVLRVAQMWSAALAVWGSLCSLEPAVVTFAASDASLSGLSALNALISSCSEPKKWPLGTRLLASAEARDRVSFNSLATVLEKSQRWLRCTALLAQLQQGLQPDCFTWDALLSACQKAAKWQNAISIFGDASPDPLVIGLVLSALAKADARSQWQTLLQMLDELENCREVDASVRGAQMLQSQHVWIQANSLADRAVCTIAGLAVGVGLASLSSSAGERLQRLQRLYEKQATQYHRQLHQLWTCSLPSPDLAETEKLIHRLFWRDQKGIHEAYHFPRVEPLGAGAYGVVLLAKHRKTGIERAVKRIDKQMLQPGEVEALKKMDHPHICRLVEYFETPRHLWLVTELCRGEELCGRLLCSQGLRELEVAQLTEQMLRSTLHCHRKGLLHRDLKPENFLFTGVGSHLKLIDFGFALREDAPHSPDSKYAGTLLYASPQLLQGRTATASDDAWSLGVIFFIMLTGQFPFSTSEDSIFKEMYQRGVLQKDMQAACSNARFLTALLKSWVHCSSPDGEKPYIPQKNVSRPATACGCAGSLS</sequence>
<proteinExistence type="predicted"/>
<dbReference type="GO" id="GO:0035556">
    <property type="term" value="P:intracellular signal transduction"/>
    <property type="evidence" value="ECO:0007669"/>
    <property type="project" value="TreeGrafter"/>
</dbReference>
<dbReference type="AlphaFoldDB" id="A0AA36JSJ6"/>
<dbReference type="PROSITE" id="PS00107">
    <property type="entry name" value="PROTEIN_KINASE_ATP"/>
    <property type="match status" value="1"/>
</dbReference>
<evidence type="ECO:0000256" key="2">
    <source>
        <dbReference type="ARBA" id="ARBA00022741"/>
    </source>
</evidence>
<evidence type="ECO:0000313" key="7">
    <source>
        <dbReference type="Proteomes" id="UP001178507"/>
    </source>
</evidence>
<feature type="domain" description="Protein kinase" evidence="5">
    <location>
        <begin position="551"/>
        <end position="812"/>
    </location>
</feature>